<sequence>MQRYLALLVLALAAIVNAHFQLQFPPPRGVFVEDDEPKFCDGYDTPASNRSMFPLSGGFFTLNSEHPQWTSGVIVAASENPTSFDNFTQVVPFFQTEGEGLFCIPLDFASSANSTVFKDGQNVTVQIVFDGGDGNLYQCADLTLSSSFKISSDVKCSNATGSASTVESSPASTAESSPASTAGSSPTSTAGSVPTSTSAGAPASTQSAGAVGRAISTGVTGLLLSIWSIAFLTL</sequence>
<dbReference type="PANTHER" id="PTHR34992:SF1">
    <property type="entry name" value="COPPER ACQUISITION FACTOR BIM1-LIKE DOMAIN-CONTAINING PROTEIN"/>
    <property type="match status" value="1"/>
</dbReference>
<feature type="region of interest" description="Disordered" evidence="8">
    <location>
        <begin position="161"/>
        <end position="205"/>
    </location>
</feature>
<organism evidence="11 12">
    <name type="scientific">Tricholomella constricta</name>
    <dbReference type="NCBI Taxonomy" id="117010"/>
    <lineage>
        <taxon>Eukaryota</taxon>
        <taxon>Fungi</taxon>
        <taxon>Dikarya</taxon>
        <taxon>Basidiomycota</taxon>
        <taxon>Agaricomycotina</taxon>
        <taxon>Agaricomycetes</taxon>
        <taxon>Agaricomycetidae</taxon>
        <taxon>Agaricales</taxon>
        <taxon>Tricholomatineae</taxon>
        <taxon>Lyophyllaceae</taxon>
        <taxon>Tricholomella</taxon>
    </lineage>
</organism>
<reference evidence="11 12" key="1">
    <citation type="journal article" date="2020" name="ISME J.">
        <title>Uncovering the hidden diversity of litter-decomposition mechanisms in mushroom-forming fungi.</title>
        <authorList>
            <person name="Floudas D."/>
            <person name="Bentzer J."/>
            <person name="Ahren D."/>
            <person name="Johansson T."/>
            <person name="Persson P."/>
            <person name="Tunlid A."/>
        </authorList>
    </citation>
    <scope>NUCLEOTIDE SEQUENCE [LARGE SCALE GENOMIC DNA]</scope>
    <source>
        <strain evidence="11 12">CBS 661.87</strain>
    </source>
</reference>
<proteinExistence type="predicted"/>
<comment type="subcellular location">
    <subcellularLocation>
        <location evidence="1">Cell membrane</location>
        <topology evidence="1">Lipid-anchor</topology>
        <topology evidence="1">GPI-anchor</topology>
    </subcellularLocation>
</comment>
<keyword evidence="7" id="KW-0449">Lipoprotein</keyword>
<evidence type="ECO:0000256" key="2">
    <source>
        <dbReference type="ARBA" id="ARBA00022475"/>
    </source>
</evidence>
<evidence type="ECO:0000313" key="12">
    <source>
        <dbReference type="Proteomes" id="UP000565441"/>
    </source>
</evidence>
<evidence type="ECO:0000256" key="8">
    <source>
        <dbReference type="SAM" id="MobiDB-lite"/>
    </source>
</evidence>
<evidence type="ECO:0000259" key="10">
    <source>
        <dbReference type="Pfam" id="PF20238"/>
    </source>
</evidence>
<dbReference type="CDD" id="cd21176">
    <property type="entry name" value="LPMO_auxiliary-like"/>
    <property type="match status" value="1"/>
</dbReference>
<name>A0A8H5H5X4_9AGAR</name>
<keyword evidence="12" id="KW-1185">Reference proteome</keyword>
<keyword evidence="5" id="KW-0472">Membrane</keyword>
<protein>
    <recommendedName>
        <fullName evidence="10">Copper acquisition factor BIM1-like domain-containing protein</fullName>
    </recommendedName>
</protein>
<gene>
    <name evidence="11" type="ORF">D9615_005202</name>
</gene>
<comment type="caution">
    <text evidence="11">The sequence shown here is derived from an EMBL/GenBank/DDBJ whole genome shotgun (WGS) entry which is preliminary data.</text>
</comment>
<dbReference type="EMBL" id="JAACJP010000023">
    <property type="protein sequence ID" value="KAF5377551.1"/>
    <property type="molecule type" value="Genomic_DNA"/>
</dbReference>
<evidence type="ECO:0000313" key="11">
    <source>
        <dbReference type="EMBL" id="KAF5377551.1"/>
    </source>
</evidence>
<feature type="domain" description="Copper acquisition factor BIM1-like" evidence="10">
    <location>
        <begin position="17"/>
        <end position="161"/>
    </location>
</feature>
<dbReference type="InterPro" id="IPR046936">
    <property type="entry name" value="BIM1-like"/>
</dbReference>
<evidence type="ECO:0000256" key="1">
    <source>
        <dbReference type="ARBA" id="ARBA00004609"/>
    </source>
</evidence>
<evidence type="ECO:0000256" key="7">
    <source>
        <dbReference type="ARBA" id="ARBA00023288"/>
    </source>
</evidence>
<feature type="signal peptide" evidence="9">
    <location>
        <begin position="1"/>
        <end position="18"/>
    </location>
</feature>
<evidence type="ECO:0000256" key="5">
    <source>
        <dbReference type="ARBA" id="ARBA00023136"/>
    </source>
</evidence>
<evidence type="ECO:0000256" key="9">
    <source>
        <dbReference type="SAM" id="SignalP"/>
    </source>
</evidence>
<dbReference type="AlphaFoldDB" id="A0A8H5H5X4"/>
<dbReference type="PANTHER" id="PTHR34992">
    <property type="entry name" value="HYPHAL ANASTAMOSIS-7 PROTEIN"/>
    <property type="match status" value="1"/>
</dbReference>
<dbReference type="GO" id="GO:0098552">
    <property type="term" value="C:side of membrane"/>
    <property type="evidence" value="ECO:0007669"/>
    <property type="project" value="UniProtKB-KW"/>
</dbReference>
<keyword evidence="2" id="KW-1003">Cell membrane</keyword>
<feature type="chain" id="PRO_5034331528" description="Copper acquisition factor BIM1-like domain-containing protein" evidence="9">
    <location>
        <begin position="19"/>
        <end position="234"/>
    </location>
</feature>
<evidence type="ECO:0000256" key="3">
    <source>
        <dbReference type="ARBA" id="ARBA00022622"/>
    </source>
</evidence>
<evidence type="ECO:0000256" key="4">
    <source>
        <dbReference type="ARBA" id="ARBA00022729"/>
    </source>
</evidence>
<dbReference type="OrthoDB" id="2146436at2759"/>
<accession>A0A8H5H5X4</accession>
<keyword evidence="6" id="KW-0325">Glycoprotein</keyword>
<feature type="compositionally biased region" description="Low complexity" evidence="8">
    <location>
        <begin position="161"/>
        <end position="201"/>
    </location>
</feature>
<dbReference type="InterPro" id="IPR046530">
    <property type="entry name" value="BIM1-like_dom"/>
</dbReference>
<evidence type="ECO:0000256" key="6">
    <source>
        <dbReference type="ARBA" id="ARBA00023180"/>
    </source>
</evidence>
<dbReference type="Proteomes" id="UP000565441">
    <property type="component" value="Unassembled WGS sequence"/>
</dbReference>
<dbReference type="GO" id="GO:0005886">
    <property type="term" value="C:plasma membrane"/>
    <property type="evidence" value="ECO:0007669"/>
    <property type="project" value="UniProtKB-SubCell"/>
</dbReference>
<dbReference type="Pfam" id="PF20238">
    <property type="entry name" value="BIM1-like_dom"/>
    <property type="match status" value="1"/>
</dbReference>
<keyword evidence="4 9" id="KW-0732">Signal</keyword>
<keyword evidence="3" id="KW-0336">GPI-anchor</keyword>